<dbReference type="EMBL" id="WEIA01000014">
    <property type="protein sequence ID" value="NLR23279.1"/>
    <property type="molecule type" value="Genomic_DNA"/>
</dbReference>
<dbReference type="Proteomes" id="UP001304419">
    <property type="component" value="Chromosome 1"/>
</dbReference>
<dbReference type="RefSeq" id="WP_039494585.1">
    <property type="nucleotide sequence ID" value="NZ_CBCSDF010000018.1"/>
</dbReference>
<dbReference type="GO" id="GO:0047545">
    <property type="term" value="F:(S)-2-hydroxyglutarate dehydrogenase activity"/>
    <property type="evidence" value="ECO:0007669"/>
    <property type="project" value="TreeGrafter"/>
</dbReference>
<evidence type="ECO:0000256" key="2">
    <source>
        <dbReference type="ARBA" id="ARBA00022630"/>
    </source>
</evidence>
<evidence type="ECO:0000256" key="4">
    <source>
        <dbReference type="ARBA" id="ARBA00023002"/>
    </source>
</evidence>
<evidence type="ECO:0000259" key="6">
    <source>
        <dbReference type="Pfam" id="PF01266"/>
    </source>
</evidence>
<sequence>MEKVDTLIIGAGVVGLAIAAKLSQSRSVIVIDKESRVGEHTSSRNSEVIHAGIYYPYGSLKHQLCVRGKTLLYTHCEQLNIPFQRIGKFIVATTEEEVQSLEQIKTRAHANSVTDIDFASSKTIKQQLSYLKIHSALFSPSTGIVDSHQFMLSLIAEIESNGGIVATQSEFMHAQQLGSDFIVALRCDGEQFEMSCSQLINSAGLNAPDVLNKITGDSDKAIAYYCRGRYYRYQGKHPFQQLIYPLPNTHGLGVHATLDLAGQLKFGPDTDYIENIDYQFDDSQKARFVTAIKRYWPALDENRLTADYTGIRPKLSKEKQSDFVIQFEATHGISGFVNLMAIESPGLTASLAIAEYIEQRL</sequence>
<name>A0A8I2H8U8_9GAMM</name>
<dbReference type="PANTHER" id="PTHR43104:SF4">
    <property type="entry name" value="L-2-HYDROXYGLUTARATE DEHYDROGENASE, MITOCHONDRIAL"/>
    <property type="match status" value="1"/>
</dbReference>
<reference evidence="8 10" key="2">
    <citation type="submission" date="2023-10" db="EMBL/GenBank/DDBJ databases">
        <title>To unveil natural product biosynthetic capacity in Pseudoalteromonas.</title>
        <authorList>
            <person name="Wang J."/>
        </authorList>
    </citation>
    <scope>NUCLEOTIDE SEQUENCE [LARGE SCALE GENOMIC DNA]</scope>
    <source>
        <strain evidence="8 10">DSM 15914</strain>
    </source>
</reference>
<dbReference type="Pfam" id="PF01266">
    <property type="entry name" value="DAO"/>
    <property type="match status" value="1"/>
</dbReference>
<evidence type="ECO:0000256" key="1">
    <source>
        <dbReference type="ARBA" id="ARBA00001974"/>
    </source>
</evidence>
<accession>A0A8I2H8U8</accession>
<dbReference type="Gene3D" id="3.50.50.60">
    <property type="entry name" value="FAD/NAD(P)-binding domain"/>
    <property type="match status" value="1"/>
</dbReference>
<comment type="similarity">
    <text evidence="5">Belongs to the L2HGDH family.</text>
</comment>
<evidence type="ECO:0000313" key="8">
    <source>
        <dbReference type="EMBL" id="WOX28973.1"/>
    </source>
</evidence>
<keyword evidence="4" id="KW-0560">Oxidoreductase</keyword>
<dbReference type="Gene3D" id="3.30.9.10">
    <property type="entry name" value="D-Amino Acid Oxidase, subunit A, domain 2"/>
    <property type="match status" value="1"/>
</dbReference>
<dbReference type="EMBL" id="CP137578">
    <property type="protein sequence ID" value="WOX28973.1"/>
    <property type="molecule type" value="Genomic_DNA"/>
</dbReference>
<keyword evidence="3" id="KW-0274">FAD</keyword>
<evidence type="ECO:0000313" key="9">
    <source>
        <dbReference type="Proteomes" id="UP000646877"/>
    </source>
</evidence>
<dbReference type="InterPro" id="IPR006076">
    <property type="entry name" value="FAD-dep_OxRdtase"/>
</dbReference>
<gene>
    <name evidence="7" type="ORF">F9Y85_18585</name>
    <name evidence="8" type="ORF">R5H13_01480</name>
</gene>
<comment type="cofactor">
    <cofactor evidence="1">
        <name>FAD</name>
        <dbReference type="ChEBI" id="CHEBI:57692"/>
    </cofactor>
</comment>
<reference evidence="7" key="1">
    <citation type="submission" date="2019-10" db="EMBL/GenBank/DDBJ databases">
        <authorList>
            <person name="Paulsen S."/>
        </authorList>
    </citation>
    <scope>NUCLEOTIDE SEQUENCE</scope>
    <source>
        <strain evidence="7">LMG 19692</strain>
    </source>
</reference>
<evidence type="ECO:0000313" key="7">
    <source>
        <dbReference type="EMBL" id="NLR23279.1"/>
    </source>
</evidence>
<dbReference type="SUPFAM" id="SSF51905">
    <property type="entry name" value="FAD/NAD(P)-binding domain"/>
    <property type="match status" value="1"/>
</dbReference>
<dbReference type="InterPro" id="IPR036188">
    <property type="entry name" value="FAD/NAD-bd_sf"/>
</dbReference>
<evidence type="ECO:0000256" key="3">
    <source>
        <dbReference type="ARBA" id="ARBA00022827"/>
    </source>
</evidence>
<dbReference type="Proteomes" id="UP000646877">
    <property type="component" value="Unassembled WGS sequence"/>
</dbReference>
<feature type="domain" description="FAD dependent oxidoreductase" evidence="6">
    <location>
        <begin position="5"/>
        <end position="359"/>
    </location>
</feature>
<organism evidence="7 9">
    <name type="scientific">Pseudoalteromonas maricaloris</name>
    <dbReference type="NCBI Taxonomy" id="184924"/>
    <lineage>
        <taxon>Bacteria</taxon>
        <taxon>Pseudomonadati</taxon>
        <taxon>Pseudomonadota</taxon>
        <taxon>Gammaproteobacteria</taxon>
        <taxon>Alteromonadales</taxon>
        <taxon>Pseudoalteromonadaceae</taxon>
        <taxon>Pseudoalteromonas</taxon>
    </lineage>
</organism>
<proteinExistence type="inferred from homology"/>
<keyword evidence="10" id="KW-1185">Reference proteome</keyword>
<protein>
    <submittedName>
        <fullName evidence="7">NAD(P)/FAD-dependent oxidoreductase</fullName>
    </submittedName>
</protein>
<evidence type="ECO:0000256" key="5">
    <source>
        <dbReference type="ARBA" id="ARBA00037941"/>
    </source>
</evidence>
<dbReference type="AlphaFoldDB" id="A0A8I2H8U8"/>
<keyword evidence="2" id="KW-0285">Flavoprotein</keyword>
<dbReference type="PANTHER" id="PTHR43104">
    <property type="entry name" value="L-2-HYDROXYGLUTARATE DEHYDROGENASE, MITOCHONDRIAL"/>
    <property type="match status" value="1"/>
</dbReference>
<evidence type="ECO:0000313" key="10">
    <source>
        <dbReference type="Proteomes" id="UP001304419"/>
    </source>
</evidence>